<proteinExistence type="predicted"/>
<dbReference type="InterPro" id="IPR013342">
    <property type="entry name" value="Mandelate_racemase_C"/>
</dbReference>
<feature type="domain" description="Mandelate racemase/muconate lactonizing enzyme C-terminal" evidence="3">
    <location>
        <begin position="142"/>
        <end position="240"/>
    </location>
</feature>
<evidence type="ECO:0000256" key="1">
    <source>
        <dbReference type="ARBA" id="ARBA00022723"/>
    </source>
</evidence>
<evidence type="ECO:0000313" key="5">
    <source>
        <dbReference type="Proteomes" id="UP001596106"/>
    </source>
</evidence>
<dbReference type="GO" id="GO:0043748">
    <property type="term" value="F:O-succinylbenzoate synthase activity"/>
    <property type="evidence" value="ECO:0007669"/>
    <property type="project" value="UniProtKB-EC"/>
</dbReference>
<reference evidence="5" key="1">
    <citation type="journal article" date="2019" name="Int. J. Syst. Evol. Microbiol.">
        <title>The Global Catalogue of Microorganisms (GCM) 10K type strain sequencing project: providing services to taxonomists for standard genome sequencing and annotation.</title>
        <authorList>
            <consortium name="The Broad Institute Genomics Platform"/>
            <consortium name="The Broad Institute Genome Sequencing Center for Infectious Disease"/>
            <person name="Wu L."/>
            <person name="Ma J."/>
        </authorList>
    </citation>
    <scope>NUCLEOTIDE SEQUENCE [LARGE SCALE GENOMIC DNA]</scope>
    <source>
        <strain evidence="5">CCUG 55250</strain>
    </source>
</reference>
<dbReference type="CDD" id="cd03320">
    <property type="entry name" value="OSBS"/>
    <property type="match status" value="1"/>
</dbReference>
<dbReference type="PANTHER" id="PTHR48073">
    <property type="entry name" value="O-SUCCINYLBENZOATE SYNTHASE-RELATED"/>
    <property type="match status" value="1"/>
</dbReference>
<dbReference type="InterPro" id="IPR029017">
    <property type="entry name" value="Enolase-like_N"/>
</dbReference>
<dbReference type="PROSITE" id="PS00909">
    <property type="entry name" value="MR_MLE_2"/>
    <property type="match status" value="1"/>
</dbReference>
<dbReference type="RefSeq" id="WP_379848846.1">
    <property type="nucleotide sequence ID" value="NZ_JBHSMA010000008.1"/>
</dbReference>
<gene>
    <name evidence="4" type="primary">menC</name>
    <name evidence="4" type="ORF">ACFPMF_21390</name>
</gene>
<dbReference type="InterPro" id="IPR018110">
    <property type="entry name" value="Mandel_Rmase/mucon_lact_enz_CS"/>
</dbReference>
<evidence type="ECO:0000259" key="3">
    <source>
        <dbReference type="SMART" id="SM00922"/>
    </source>
</evidence>
<dbReference type="Pfam" id="PF13378">
    <property type="entry name" value="MR_MLE_C"/>
    <property type="match status" value="1"/>
</dbReference>
<dbReference type="Gene3D" id="3.30.390.10">
    <property type="entry name" value="Enolase-like, N-terminal domain"/>
    <property type="match status" value="1"/>
</dbReference>
<dbReference type="SFLD" id="SFLDF00009">
    <property type="entry name" value="o-succinylbenzoate_synthase"/>
    <property type="match status" value="1"/>
</dbReference>
<keyword evidence="1" id="KW-0479">Metal-binding</keyword>
<sequence length="378" mass="43053">MSLKANFFKYTLHFTFEAGTSRGVLNEKDSYFVRISDDDDPDVVGWGECAPLRGLSIDDRPDFAEQLRHTCDLFNQLDLQLFHWNVPIFLQLISDQLPSIQFGFETAMRDFINGGERTVFKNEFGTGEKAIPINGLVWMGKPEVMRRQIEEKLEAGYTTIKLKIGALDFQQECALIESIRSRFGADQIAIRVDANGAFSVDDALEKLKQLATYQIHSIEQPIRPGQFDSMTELCRQSPVPIALDEELIGHMEYVDRTRLLKRLQPQFITLKPSLLGGFIHCDQWIEIASRLGIGWWITSALESNIGLNAIAQYTAQFKNPLPQGLGTGQLYHNNLESPLTIDRGFLKTDPSKRWNLAMLEARRGIRVEENVQNRIEFP</sequence>
<keyword evidence="4" id="KW-0456">Lyase</keyword>
<dbReference type="NCBIfam" id="TIGR01927">
    <property type="entry name" value="menC_gam_Gplu"/>
    <property type="match status" value="1"/>
</dbReference>
<evidence type="ECO:0000313" key="4">
    <source>
        <dbReference type="EMBL" id="MFC5411892.1"/>
    </source>
</evidence>
<dbReference type="InterPro" id="IPR029065">
    <property type="entry name" value="Enolase_C-like"/>
</dbReference>
<dbReference type="EC" id="4.2.1.113" evidence="2"/>
<dbReference type="SFLD" id="SFLDS00001">
    <property type="entry name" value="Enolase"/>
    <property type="match status" value="1"/>
</dbReference>
<organism evidence="4 5">
    <name type="scientific">Larkinella bovis</name>
    <dbReference type="NCBI Taxonomy" id="683041"/>
    <lineage>
        <taxon>Bacteria</taxon>
        <taxon>Pseudomonadati</taxon>
        <taxon>Bacteroidota</taxon>
        <taxon>Cytophagia</taxon>
        <taxon>Cytophagales</taxon>
        <taxon>Spirosomataceae</taxon>
        <taxon>Larkinella</taxon>
    </lineage>
</organism>
<comment type="caution">
    <text evidence="4">The sequence shown here is derived from an EMBL/GenBank/DDBJ whole genome shotgun (WGS) entry which is preliminary data.</text>
</comment>
<dbReference type="EMBL" id="JBHSMA010000008">
    <property type="protein sequence ID" value="MFC5411892.1"/>
    <property type="molecule type" value="Genomic_DNA"/>
</dbReference>
<dbReference type="SMART" id="SM00922">
    <property type="entry name" value="MR_MLE"/>
    <property type="match status" value="1"/>
</dbReference>
<dbReference type="InterPro" id="IPR036849">
    <property type="entry name" value="Enolase-like_C_sf"/>
</dbReference>
<dbReference type="Proteomes" id="UP001596106">
    <property type="component" value="Unassembled WGS sequence"/>
</dbReference>
<dbReference type="PANTHER" id="PTHR48073:SF2">
    <property type="entry name" value="O-SUCCINYLBENZOATE SYNTHASE"/>
    <property type="match status" value="1"/>
</dbReference>
<dbReference type="SUPFAM" id="SSF54826">
    <property type="entry name" value="Enolase N-terminal domain-like"/>
    <property type="match status" value="1"/>
</dbReference>
<protein>
    <recommendedName>
        <fullName evidence="2">o-succinylbenzoate synthase</fullName>
        <ecNumber evidence="2">4.2.1.113</ecNumber>
    </recommendedName>
</protein>
<keyword evidence="5" id="KW-1185">Reference proteome</keyword>
<evidence type="ECO:0000256" key="2">
    <source>
        <dbReference type="NCBIfam" id="TIGR01927"/>
    </source>
</evidence>
<dbReference type="Gene3D" id="3.20.20.120">
    <property type="entry name" value="Enolase-like C-terminal domain"/>
    <property type="match status" value="1"/>
</dbReference>
<name>A0ABW0IL58_9BACT</name>
<accession>A0ABW0IL58</accession>
<dbReference type="SUPFAM" id="SSF51604">
    <property type="entry name" value="Enolase C-terminal domain-like"/>
    <property type="match status" value="1"/>
</dbReference>
<dbReference type="SFLD" id="SFLDG00180">
    <property type="entry name" value="muconate_cycloisomerase"/>
    <property type="match status" value="1"/>
</dbReference>